<evidence type="ECO:0000313" key="5">
    <source>
        <dbReference type="Proteomes" id="UP000320653"/>
    </source>
</evidence>
<dbReference type="InterPro" id="IPR015919">
    <property type="entry name" value="Cadherin-like_sf"/>
</dbReference>
<dbReference type="PRINTS" id="PR00313">
    <property type="entry name" value="CABNDNGRPT"/>
</dbReference>
<dbReference type="RefSeq" id="WP_145632333.1">
    <property type="nucleotide sequence ID" value="NZ_VIWP01000001.1"/>
</dbReference>
<dbReference type="InterPro" id="IPR018511">
    <property type="entry name" value="Hemolysin-typ_Ca-bd_CS"/>
</dbReference>
<sequence>MTLTITLTAQLGSTAGVNFNTEYASYFASMVPTGWPYILGGSGEFSGDQIVLLDKMIAGQGAQTKAIILDGKSFDYYFNDHTLSGTLTTVRLSTLGDSYNSADQSFDRDASGHITNVTTRIEISGLTISNAYGTRGDVHNVIYGLMGGANSGGSADATALSSFLWAQGHNVIGSAGADTYSGTAFADTVRGNGGDDVFDGKDGKDIAIFSGKVTDYTITANTDGSITVLDNRTGKDGKDTLKNIETAQFSDGNVDLTKLSPSTGGGTDGGSGAPVSLALSKATVAENVKIGTTIGTFSAADPEGGALTYSLLDTANGAFKLSGNKLQVAKAIDYEKLQSDTVKLQVTDADGLSSTKVFTIKVTDKMETISGTSRADTLKGGIGADKIVAGAGNDVLIGGLGADDLYGGAGSDKFRFADIKHSTVATTGRDTIFDFSGKGGDRIDLAAIDAVSNKAGNQAFTFIETQSFHKKAGELRYEKKASDTYIYGDVNGDGKADFAIHLDDAVTMTKGYFLL</sequence>
<dbReference type="InterPro" id="IPR001343">
    <property type="entry name" value="Hemolysn_Ca-bd"/>
</dbReference>
<reference evidence="4 5" key="1">
    <citation type="submission" date="2019-06" db="EMBL/GenBank/DDBJ databases">
        <title>Sorghum-associated microbial communities from plants grown in Nebraska, USA.</title>
        <authorList>
            <person name="Schachtman D."/>
        </authorList>
    </citation>
    <scope>NUCLEOTIDE SEQUENCE [LARGE SCALE GENOMIC DNA]</scope>
    <source>
        <strain evidence="4 5">1225</strain>
    </source>
</reference>
<dbReference type="SMART" id="SM00112">
    <property type="entry name" value="CA"/>
    <property type="match status" value="1"/>
</dbReference>
<dbReference type="EMBL" id="VIWP01000001">
    <property type="protein sequence ID" value="TWF58826.1"/>
    <property type="molecule type" value="Genomic_DNA"/>
</dbReference>
<evidence type="ECO:0000256" key="2">
    <source>
        <dbReference type="ARBA" id="ARBA00022525"/>
    </source>
</evidence>
<dbReference type="Proteomes" id="UP000320653">
    <property type="component" value="Unassembled WGS sequence"/>
</dbReference>
<dbReference type="SUPFAM" id="SSF54621">
    <property type="entry name" value="Heme-binding protein A (HasA)"/>
    <property type="match status" value="1"/>
</dbReference>
<dbReference type="PANTHER" id="PTHR38340">
    <property type="entry name" value="S-LAYER PROTEIN"/>
    <property type="match status" value="1"/>
</dbReference>
<dbReference type="GO" id="GO:0007156">
    <property type="term" value="P:homophilic cell adhesion via plasma membrane adhesion molecules"/>
    <property type="evidence" value="ECO:0007669"/>
    <property type="project" value="InterPro"/>
</dbReference>
<dbReference type="InterPro" id="IPR050557">
    <property type="entry name" value="RTX_toxin/Mannuronan_C5-epim"/>
</dbReference>
<dbReference type="CDD" id="cd11304">
    <property type="entry name" value="Cadherin_repeat"/>
    <property type="match status" value="1"/>
</dbReference>
<dbReference type="AlphaFoldDB" id="A0A561R886"/>
<dbReference type="SUPFAM" id="SSF49313">
    <property type="entry name" value="Cadherin-like"/>
    <property type="match status" value="1"/>
</dbReference>
<protein>
    <submittedName>
        <fullName evidence="4">Heme-binding protein A (HasA)</fullName>
    </submittedName>
</protein>
<dbReference type="Pfam" id="PF00353">
    <property type="entry name" value="HemolysinCabind"/>
    <property type="match status" value="2"/>
</dbReference>
<dbReference type="InterPro" id="IPR036912">
    <property type="entry name" value="HasA_haem-bd_sf"/>
</dbReference>
<dbReference type="Gene3D" id="2.60.40.60">
    <property type="entry name" value="Cadherins"/>
    <property type="match status" value="1"/>
</dbReference>
<dbReference type="SUPFAM" id="SSF51120">
    <property type="entry name" value="beta-Roll"/>
    <property type="match status" value="1"/>
</dbReference>
<proteinExistence type="predicted"/>
<accession>A0A561R886</accession>
<keyword evidence="2" id="KW-0964">Secreted</keyword>
<gene>
    <name evidence="4" type="ORF">FHW37_101630</name>
</gene>
<dbReference type="GO" id="GO:0005576">
    <property type="term" value="C:extracellular region"/>
    <property type="evidence" value="ECO:0007669"/>
    <property type="project" value="UniProtKB-SubCell"/>
</dbReference>
<keyword evidence="5" id="KW-1185">Reference proteome</keyword>
<dbReference type="Gene3D" id="3.30.1500.10">
    <property type="entry name" value="Haem-binding HasA"/>
    <property type="match status" value="1"/>
</dbReference>
<evidence type="ECO:0000313" key="4">
    <source>
        <dbReference type="EMBL" id="TWF58826.1"/>
    </source>
</evidence>
<dbReference type="PANTHER" id="PTHR38340:SF1">
    <property type="entry name" value="S-LAYER PROTEIN"/>
    <property type="match status" value="1"/>
</dbReference>
<dbReference type="PROSITE" id="PS50268">
    <property type="entry name" value="CADHERIN_2"/>
    <property type="match status" value="1"/>
</dbReference>
<dbReference type="InterPro" id="IPR002126">
    <property type="entry name" value="Cadherin-like_dom"/>
</dbReference>
<comment type="subcellular location">
    <subcellularLocation>
        <location evidence="1">Secreted</location>
    </subcellularLocation>
</comment>
<dbReference type="GO" id="GO:0005509">
    <property type="term" value="F:calcium ion binding"/>
    <property type="evidence" value="ECO:0007669"/>
    <property type="project" value="InterPro"/>
</dbReference>
<dbReference type="InterPro" id="IPR011049">
    <property type="entry name" value="Serralysin-like_metalloprot_C"/>
</dbReference>
<dbReference type="Pfam" id="PF00028">
    <property type="entry name" value="Cadherin"/>
    <property type="match status" value="1"/>
</dbReference>
<dbReference type="PROSITE" id="PS00330">
    <property type="entry name" value="HEMOLYSIN_CALCIUM"/>
    <property type="match status" value="2"/>
</dbReference>
<dbReference type="Gene3D" id="2.150.10.10">
    <property type="entry name" value="Serralysin-like metalloprotease, C-terminal"/>
    <property type="match status" value="1"/>
</dbReference>
<dbReference type="GO" id="GO:0016020">
    <property type="term" value="C:membrane"/>
    <property type="evidence" value="ECO:0007669"/>
    <property type="project" value="InterPro"/>
</dbReference>
<evidence type="ECO:0000259" key="3">
    <source>
        <dbReference type="PROSITE" id="PS50268"/>
    </source>
</evidence>
<organism evidence="4 5">
    <name type="scientific">Neorhizobium alkalisoli</name>
    <dbReference type="NCBI Taxonomy" id="528178"/>
    <lineage>
        <taxon>Bacteria</taxon>
        <taxon>Pseudomonadati</taxon>
        <taxon>Pseudomonadota</taxon>
        <taxon>Alphaproteobacteria</taxon>
        <taxon>Hyphomicrobiales</taxon>
        <taxon>Rhizobiaceae</taxon>
        <taxon>Rhizobium/Agrobacterium group</taxon>
        <taxon>Neorhizobium</taxon>
    </lineage>
</organism>
<dbReference type="OrthoDB" id="7872830at2"/>
<evidence type="ECO:0000256" key="1">
    <source>
        <dbReference type="ARBA" id="ARBA00004613"/>
    </source>
</evidence>
<comment type="caution">
    <text evidence="4">The sequence shown here is derived from an EMBL/GenBank/DDBJ whole genome shotgun (WGS) entry which is preliminary data.</text>
</comment>
<name>A0A561R886_9HYPH</name>
<feature type="domain" description="Cadherin" evidence="3">
    <location>
        <begin position="276"/>
        <end position="378"/>
    </location>
</feature>